<reference evidence="1 2" key="1">
    <citation type="submission" date="2019-02" db="EMBL/GenBank/DDBJ databases">
        <title>Complete genome sequence of Burkholderia cenocepacia phage BcepSauron.</title>
        <authorList>
            <person name="Park K."/>
            <person name="Gonzalez C."/>
            <person name="Liu M."/>
            <person name="Gill J."/>
        </authorList>
    </citation>
    <scope>NUCLEOTIDE SEQUENCE [LARGE SCALE GENOMIC DNA]</scope>
</reference>
<gene>
    <name evidence="1" type="ORF">BcepSauron_429</name>
</gene>
<evidence type="ECO:0000313" key="1">
    <source>
        <dbReference type="EMBL" id="QBQ74809.1"/>
    </source>
</evidence>
<dbReference type="Proteomes" id="UP000301424">
    <property type="component" value="Segment"/>
</dbReference>
<organism evidence="1 2">
    <name type="scientific">Burkholderia phage BcepSauron</name>
    <dbReference type="NCBI Taxonomy" id="2530033"/>
    <lineage>
        <taxon>Viruses</taxon>
        <taxon>Duplodnaviria</taxon>
        <taxon>Heunggongvirae</taxon>
        <taxon>Uroviricota</taxon>
        <taxon>Caudoviricetes</taxon>
        <taxon>Sarumanvirus</taxon>
        <taxon>Sarumanvirus bcepsauron</taxon>
    </lineage>
</organism>
<dbReference type="InterPro" id="IPR027417">
    <property type="entry name" value="P-loop_NTPase"/>
</dbReference>
<dbReference type="EMBL" id="MK552141">
    <property type="protein sequence ID" value="QBQ74809.1"/>
    <property type="molecule type" value="Genomic_DNA"/>
</dbReference>
<protein>
    <submittedName>
        <fullName evidence="1">Uncharacterized protein</fullName>
    </submittedName>
</protein>
<dbReference type="SUPFAM" id="SSF52540">
    <property type="entry name" value="P-loop containing nucleoside triphosphate hydrolases"/>
    <property type="match status" value="1"/>
</dbReference>
<keyword evidence="2" id="KW-1185">Reference proteome</keyword>
<sequence>MEPKVICGFPGIGKSAFVSRAAAAGVPVLDSDSSTFDKSRFPENYVEHIRESLQAGKSILASTHAEVRQALADACVPYTIVCPSSHAQKAEYIARYRHRGSPPAFIDLMDRMFDGFLASCFSDRDAEDIYLLYPGEFMSDVAYELLGVSVRI</sequence>
<name>A0A482MMB9_9CAUD</name>
<accession>A0A482MMB9</accession>
<proteinExistence type="predicted"/>
<dbReference type="Gene3D" id="3.40.50.300">
    <property type="entry name" value="P-loop containing nucleotide triphosphate hydrolases"/>
    <property type="match status" value="1"/>
</dbReference>
<evidence type="ECO:0000313" key="2">
    <source>
        <dbReference type="Proteomes" id="UP000301424"/>
    </source>
</evidence>